<evidence type="ECO:0000256" key="4">
    <source>
        <dbReference type="ARBA" id="ARBA00038054"/>
    </source>
</evidence>
<accession>A0AAN6V2X1</accession>
<dbReference type="AlphaFoldDB" id="A0AAN6V2X1"/>
<feature type="domain" description="Flavin reductase like" evidence="5">
    <location>
        <begin position="94"/>
        <end position="249"/>
    </location>
</feature>
<name>A0AAN6V2X1_9PEZI</name>
<dbReference type="GO" id="GO:0010181">
    <property type="term" value="F:FMN binding"/>
    <property type="evidence" value="ECO:0007669"/>
    <property type="project" value="InterPro"/>
</dbReference>
<dbReference type="Proteomes" id="UP001302676">
    <property type="component" value="Unassembled WGS sequence"/>
</dbReference>
<evidence type="ECO:0000313" key="6">
    <source>
        <dbReference type="EMBL" id="KAK4143898.1"/>
    </source>
</evidence>
<dbReference type="Pfam" id="PF01613">
    <property type="entry name" value="Flavin_Reduct"/>
    <property type="match status" value="1"/>
</dbReference>
<keyword evidence="3" id="KW-0288">FMN</keyword>
<sequence>MTAEKKPGAICAKPLQLQPTVHPDFKTLEASRPPWDASHKLEFVQTAEPTWQFGSGPNPTADLKLLSQSHIPIDPYAPGRPLNSNYKLLISAIVPRPIALLSTRSPDGTTTNLAPFSYFGLISHEPPLFAIGFVGSLPTTEGTAIKRDSLRNLHETNECVINLVSEDFPEAANSTSIHAPYGMSEWDVSGLTPVYDCETVGCARVREAVFAIEGKVESLKEFESRSTPGKVTSTMAVIEGTRFWAREDSINEERNLLDPKVLRPVSRLGGITYGRTLETFELLRPDFEKDLGGVEGAKKLEPKHAPN</sequence>
<comment type="caution">
    <text evidence="6">The sequence shown here is derived from an EMBL/GenBank/DDBJ whole genome shotgun (WGS) entry which is preliminary data.</text>
</comment>
<dbReference type="GeneID" id="87813798"/>
<dbReference type="PANTHER" id="PTHR33798">
    <property type="entry name" value="FLAVOPROTEIN OXYGENASE"/>
    <property type="match status" value="1"/>
</dbReference>
<protein>
    <recommendedName>
        <fullName evidence="5">Flavin reductase like domain-containing protein</fullName>
    </recommendedName>
</protein>
<evidence type="ECO:0000256" key="2">
    <source>
        <dbReference type="ARBA" id="ARBA00022630"/>
    </source>
</evidence>
<comment type="similarity">
    <text evidence="4">Belongs to the flavoredoxin family.</text>
</comment>
<dbReference type="InterPro" id="IPR012349">
    <property type="entry name" value="Split_barrel_FMN-bd"/>
</dbReference>
<evidence type="ECO:0000313" key="7">
    <source>
        <dbReference type="Proteomes" id="UP001302676"/>
    </source>
</evidence>
<reference evidence="6" key="2">
    <citation type="submission" date="2023-05" db="EMBL/GenBank/DDBJ databases">
        <authorList>
            <consortium name="Lawrence Berkeley National Laboratory"/>
            <person name="Steindorff A."/>
            <person name="Hensen N."/>
            <person name="Bonometti L."/>
            <person name="Westerberg I."/>
            <person name="Brannstrom I.O."/>
            <person name="Guillou S."/>
            <person name="Cros-Aarteil S."/>
            <person name="Calhoun S."/>
            <person name="Haridas S."/>
            <person name="Kuo A."/>
            <person name="Mondo S."/>
            <person name="Pangilinan J."/>
            <person name="Riley R."/>
            <person name="Labutti K."/>
            <person name="Andreopoulos B."/>
            <person name="Lipzen A."/>
            <person name="Chen C."/>
            <person name="Yanf M."/>
            <person name="Daum C."/>
            <person name="Ng V."/>
            <person name="Clum A."/>
            <person name="Ohm R."/>
            <person name="Martin F."/>
            <person name="Silar P."/>
            <person name="Natvig D."/>
            <person name="Lalanne C."/>
            <person name="Gautier V."/>
            <person name="Ament-Velasquez S.L."/>
            <person name="Kruys A."/>
            <person name="Hutchinson M.I."/>
            <person name="Powell A.J."/>
            <person name="Barry K."/>
            <person name="Miller A.N."/>
            <person name="Grigoriev I.V."/>
            <person name="Debuchy R."/>
            <person name="Gladieux P."/>
            <person name="Thoren M.H."/>
            <person name="Johannesson H."/>
        </authorList>
    </citation>
    <scope>NUCLEOTIDE SEQUENCE</scope>
    <source>
        <strain evidence="6">CBS 141.50</strain>
    </source>
</reference>
<keyword evidence="7" id="KW-1185">Reference proteome</keyword>
<dbReference type="EMBL" id="MU853582">
    <property type="protein sequence ID" value="KAK4143898.1"/>
    <property type="molecule type" value="Genomic_DNA"/>
</dbReference>
<dbReference type="Gene3D" id="2.30.110.10">
    <property type="entry name" value="Electron Transport, Fmn-binding Protein, Chain A"/>
    <property type="match status" value="1"/>
</dbReference>
<dbReference type="SUPFAM" id="SSF50475">
    <property type="entry name" value="FMN-binding split barrel"/>
    <property type="match status" value="1"/>
</dbReference>
<organism evidence="6 7">
    <name type="scientific">Dichotomopilus funicola</name>
    <dbReference type="NCBI Taxonomy" id="1934379"/>
    <lineage>
        <taxon>Eukaryota</taxon>
        <taxon>Fungi</taxon>
        <taxon>Dikarya</taxon>
        <taxon>Ascomycota</taxon>
        <taxon>Pezizomycotina</taxon>
        <taxon>Sordariomycetes</taxon>
        <taxon>Sordariomycetidae</taxon>
        <taxon>Sordariales</taxon>
        <taxon>Chaetomiaceae</taxon>
        <taxon>Dichotomopilus</taxon>
    </lineage>
</organism>
<keyword evidence="2" id="KW-0285">Flavoprotein</keyword>
<dbReference type="RefSeq" id="XP_062637269.1">
    <property type="nucleotide sequence ID" value="XM_062777185.1"/>
</dbReference>
<evidence type="ECO:0000256" key="1">
    <source>
        <dbReference type="ARBA" id="ARBA00001917"/>
    </source>
</evidence>
<proteinExistence type="inferred from homology"/>
<evidence type="ECO:0000256" key="3">
    <source>
        <dbReference type="ARBA" id="ARBA00022643"/>
    </source>
</evidence>
<comment type="cofactor">
    <cofactor evidence="1">
        <name>FMN</name>
        <dbReference type="ChEBI" id="CHEBI:58210"/>
    </cofactor>
</comment>
<evidence type="ECO:0000259" key="5">
    <source>
        <dbReference type="Pfam" id="PF01613"/>
    </source>
</evidence>
<gene>
    <name evidence="6" type="ORF">C8A04DRAFT_12018</name>
</gene>
<dbReference type="InterPro" id="IPR002563">
    <property type="entry name" value="Flavin_Rdtase-like_dom"/>
</dbReference>
<reference evidence="6" key="1">
    <citation type="journal article" date="2023" name="Mol. Phylogenet. Evol.">
        <title>Genome-scale phylogeny and comparative genomics of the fungal order Sordariales.</title>
        <authorList>
            <person name="Hensen N."/>
            <person name="Bonometti L."/>
            <person name="Westerberg I."/>
            <person name="Brannstrom I.O."/>
            <person name="Guillou S."/>
            <person name="Cros-Aarteil S."/>
            <person name="Calhoun S."/>
            <person name="Haridas S."/>
            <person name="Kuo A."/>
            <person name="Mondo S."/>
            <person name="Pangilinan J."/>
            <person name="Riley R."/>
            <person name="LaButti K."/>
            <person name="Andreopoulos B."/>
            <person name="Lipzen A."/>
            <person name="Chen C."/>
            <person name="Yan M."/>
            <person name="Daum C."/>
            <person name="Ng V."/>
            <person name="Clum A."/>
            <person name="Steindorff A."/>
            <person name="Ohm R.A."/>
            <person name="Martin F."/>
            <person name="Silar P."/>
            <person name="Natvig D.O."/>
            <person name="Lalanne C."/>
            <person name="Gautier V."/>
            <person name="Ament-Velasquez S.L."/>
            <person name="Kruys A."/>
            <person name="Hutchinson M.I."/>
            <person name="Powell A.J."/>
            <person name="Barry K."/>
            <person name="Miller A.N."/>
            <person name="Grigoriev I.V."/>
            <person name="Debuchy R."/>
            <person name="Gladieux P."/>
            <person name="Hiltunen Thoren M."/>
            <person name="Johannesson H."/>
        </authorList>
    </citation>
    <scope>NUCLEOTIDE SEQUENCE</scope>
    <source>
        <strain evidence="6">CBS 141.50</strain>
    </source>
</reference>
<dbReference type="PANTHER" id="PTHR33798:SF5">
    <property type="entry name" value="FLAVIN REDUCTASE LIKE DOMAIN-CONTAINING PROTEIN"/>
    <property type="match status" value="1"/>
</dbReference>